<accession>A0AAN9UW63</accession>
<protein>
    <recommendedName>
        <fullName evidence="11">Cytochrome P450</fullName>
    </recommendedName>
</protein>
<keyword evidence="3 6" id="KW-0349">Heme</keyword>
<evidence type="ECO:0000256" key="3">
    <source>
        <dbReference type="ARBA" id="ARBA00022617"/>
    </source>
</evidence>
<dbReference type="EMBL" id="JAKJXP020000021">
    <property type="protein sequence ID" value="KAK7754422.1"/>
    <property type="molecule type" value="Genomic_DNA"/>
</dbReference>
<evidence type="ECO:0000256" key="7">
    <source>
        <dbReference type="RuleBase" id="RU000461"/>
    </source>
</evidence>
<keyword evidence="7" id="KW-0503">Monooxygenase</keyword>
<keyword evidence="8" id="KW-0812">Transmembrane</keyword>
<keyword evidence="5 6" id="KW-0408">Iron</keyword>
<dbReference type="PRINTS" id="PR00463">
    <property type="entry name" value="EP450I"/>
</dbReference>
<organism evidence="9 10">
    <name type="scientific">Diatrype stigma</name>
    <dbReference type="NCBI Taxonomy" id="117547"/>
    <lineage>
        <taxon>Eukaryota</taxon>
        <taxon>Fungi</taxon>
        <taxon>Dikarya</taxon>
        <taxon>Ascomycota</taxon>
        <taxon>Pezizomycotina</taxon>
        <taxon>Sordariomycetes</taxon>
        <taxon>Xylariomycetidae</taxon>
        <taxon>Xylariales</taxon>
        <taxon>Diatrypaceae</taxon>
        <taxon>Diatrype</taxon>
    </lineage>
</organism>
<evidence type="ECO:0000256" key="4">
    <source>
        <dbReference type="ARBA" id="ARBA00022723"/>
    </source>
</evidence>
<sequence length="588" mass="66171">MLPERGQGALPIPFIPLLAVVLLYLAYRWALPKPISGIPYDESARRNILGNLPEMRAFLKKNGRLRPWIVNHPARHKSPITQFWARPFARPSIILSDFQETQDILLRRTKEFDRGQRSVDFFKGVIGNHHIAMKSNDPRFKGNKELVKDLMAPTFLNEVSAPEIYAKAMSLVELWTVKAQLAAGRPFDVHKDIFDAAIDIINAASFGLDDDLSTVKHQLNSLTTLSDVELPINADGSVRFTHPPDVPEIAAIHQISQHIGFTFKSQWPLFTHYYRLWTSPSLRRAIRLKDKLIHDEIEKSAARFRSGNDRMRSAMDHILQREMNAAKKAGRPPVFHSARIRDELFGYIIAGHDTTATSVRWMVKWLADDQTAQHKLRSALHAAYAGALAEKRQPSVAELAKTSVPYLDAFLEEVLRVNAPIPFTMRDTTVDTTLLGHRIPRGTSIFFAMEGPGYLMPSIPFPDDSVRSDTSRAAVVKGQCHGAWDPEDIACFRPERWLKRTADGKGESEGEGEGYYFDPKAGPLLTFSLGPRGCFGRRLAYLETRLVLALLVWNFEFHQLPGELGSRAVVDGITVAPQKCFVSLTKLP</sequence>
<dbReference type="SUPFAM" id="SSF48264">
    <property type="entry name" value="Cytochrome P450"/>
    <property type="match status" value="1"/>
</dbReference>
<reference evidence="9 10" key="1">
    <citation type="submission" date="2024-02" db="EMBL/GenBank/DDBJ databases">
        <title>De novo assembly and annotation of 12 fungi associated with fruit tree decline syndrome in Ontario, Canada.</title>
        <authorList>
            <person name="Sulman M."/>
            <person name="Ellouze W."/>
            <person name="Ilyukhin E."/>
        </authorList>
    </citation>
    <scope>NUCLEOTIDE SEQUENCE [LARGE SCALE GENOMIC DNA]</scope>
    <source>
        <strain evidence="9 10">M11/M66-122</strain>
    </source>
</reference>
<keyword evidence="7" id="KW-0560">Oxidoreductase</keyword>
<dbReference type="Proteomes" id="UP001320420">
    <property type="component" value="Unassembled WGS sequence"/>
</dbReference>
<dbReference type="Pfam" id="PF00067">
    <property type="entry name" value="p450"/>
    <property type="match status" value="2"/>
</dbReference>
<dbReference type="InterPro" id="IPR001128">
    <property type="entry name" value="Cyt_P450"/>
</dbReference>
<evidence type="ECO:0008006" key="11">
    <source>
        <dbReference type="Google" id="ProtNLM"/>
    </source>
</evidence>
<dbReference type="PROSITE" id="PS00086">
    <property type="entry name" value="CYTOCHROME_P450"/>
    <property type="match status" value="1"/>
</dbReference>
<dbReference type="GO" id="GO:0020037">
    <property type="term" value="F:heme binding"/>
    <property type="evidence" value="ECO:0007669"/>
    <property type="project" value="InterPro"/>
</dbReference>
<keyword evidence="10" id="KW-1185">Reference proteome</keyword>
<dbReference type="PRINTS" id="PR00385">
    <property type="entry name" value="P450"/>
</dbReference>
<comment type="similarity">
    <text evidence="2 7">Belongs to the cytochrome P450 family.</text>
</comment>
<evidence type="ECO:0000256" key="5">
    <source>
        <dbReference type="ARBA" id="ARBA00023004"/>
    </source>
</evidence>
<gene>
    <name evidence="9" type="ORF">SLS62_003716</name>
</gene>
<evidence type="ECO:0000313" key="9">
    <source>
        <dbReference type="EMBL" id="KAK7754422.1"/>
    </source>
</evidence>
<dbReference type="Gene3D" id="1.10.630.10">
    <property type="entry name" value="Cytochrome P450"/>
    <property type="match status" value="1"/>
</dbReference>
<keyword evidence="8" id="KW-0472">Membrane</keyword>
<evidence type="ECO:0000313" key="10">
    <source>
        <dbReference type="Proteomes" id="UP001320420"/>
    </source>
</evidence>
<dbReference type="AlphaFoldDB" id="A0AAN9UW63"/>
<proteinExistence type="inferred from homology"/>
<comment type="caution">
    <text evidence="9">The sequence shown here is derived from an EMBL/GenBank/DDBJ whole genome shotgun (WGS) entry which is preliminary data.</text>
</comment>
<evidence type="ECO:0000256" key="8">
    <source>
        <dbReference type="SAM" id="Phobius"/>
    </source>
</evidence>
<dbReference type="GO" id="GO:0016705">
    <property type="term" value="F:oxidoreductase activity, acting on paired donors, with incorporation or reduction of molecular oxygen"/>
    <property type="evidence" value="ECO:0007669"/>
    <property type="project" value="InterPro"/>
</dbReference>
<evidence type="ECO:0000256" key="2">
    <source>
        <dbReference type="ARBA" id="ARBA00010617"/>
    </source>
</evidence>
<dbReference type="InterPro" id="IPR036396">
    <property type="entry name" value="Cyt_P450_sf"/>
</dbReference>
<comment type="cofactor">
    <cofactor evidence="1 6">
        <name>heme</name>
        <dbReference type="ChEBI" id="CHEBI:30413"/>
    </cofactor>
</comment>
<evidence type="ECO:0000256" key="6">
    <source>
        <dbReference type="PIRSR" id="PIRSR602401-1"/>
    </source>
</evidence>
<dbReference type="InterPro" id="IPR017972">
    <property type="entry name" value="Cyt_P450_CS"/>
</dbReference>
<keyword evidence="8" id="KW-1133">Transmembrane helix</keyword>
<dbReference type="PANTHER" id="PTHR24305:SF232">
    <property type="entry name" value="P450, PUTATIVE (EUROFUNG)-RELATED"/>
    <property type="match status" value="1"/>
</dbReference>
<feature type="binding site" description="axial binding residue" evidence="6">
    <location>
        <position position="534"/>
    </location>
    <ligand>
        <name>heme</name>
        <dbReference type="ChEBI" id="CHEBI:30413"/>
    </ligand>
    <ligandPart>
        <name>Fe</name>
        <dbReference type="ChEBI" id="CHEBI:18248"/>
    </ligandPart>
</feature>
<dbReference type="PANTHER" id="PTHR24305">
    <property type="entry name" value="CYTOCHROME P450"/>
    <property type="match status" value="1"/>
</dbReference>
<feature type="transmembrane region" description="Helical" evidence="8">
    <location>
        <begin position="12"/>
        <end position="30"/>
    </location>
</feature>
<dbReference type="GO" id="GO:0004497">
    <property type="term" value="F:monooxygenase activity"/>
    <property type="evidence" value="ECO:0007669"/>
    <property type="project" value="UniProtKB-KW"/>
</dbReference>
<dbReference type="InterPro" id="IPR050121">
    <property type="entry name" value="Cytochrome_P450_monoxygenase"/>
</dbReference>
<dbReference type="InterPro" id="IPR002401">
    <property type="entry name" value="Cyt_P450_E_grp-I"/>
</dbReference>
<name>A0AAN9UW63_9PEZI</name>
<evidence type="ECO:0000256" key="1">
    <source>
        <dbReference type="ARBA" id="ARBA00001971"/>
    </source>
</evidence>
<dbReference type="GO" id="GO:0005506">
    <property type="term" value="F:iron ion binding"/>
    <property type="evidence" value="ECO:0007669"/>
    <property type="project" value="InterPro"/>
</dbReference>
<keyword evidence="4 6" id="KW-0479">Metal-binding</keyword>